<evidence type="ECO:0000256" key="7">
    <source>
        <dbReference type="ARBA" id="ARBA00022741"/>
    </source>
</evidence>
<evidence type="ECO:0000256" key="14">
    <source>
        <dbReference type="ARBA" id="ARBA00023065"/>
    </source>
</evidence>
<dbReference type="InterPro" id="IPR023298">
    <property type="entry name" value="ATPase_P-typ_TM_dom_sf"/>
</dbReference>
<evidence type="ECO:0000256" key="8">
    <source>
        <dbReference type="ARBA" id="ARBA00022837"/>
    </source>
</evidence>
<dbReference type="FunFam" id="1.20.5.170:FF:000029">
    <property type="entry name" value="Calcium-transporting ATPase"/>
    <property type="match status" value="1"/>
</dbReference>
<feature type="transmembrane region" description="Helical" evidence="17">
    <location>
        <begin position="251"/>
        <end position="270"/>
    </location>
</feature>
<comment type="function">
    <text evidence="17">Catalyzes the hydrolysis of ATP coupled with the transport of calcium.</text>
</comment>
<feature type="transmembrane region" description="Helical" evidence="17">
    <location>
        <begin position="214"/>
        <end position="239"/>
    </location>
</feature>
<keyword evidence="3 17" id="KW-0813">Transport</keyword>
<dbReference type="PRINTS" id="PR00119">
    <property type="entry name" value="CATATPASE"/>
</dbReference>
<evidence type="ECO:0000256" key="2">
    <source>
        <dbReference type="ARBA" id="ARBA00006124"/>
    </source>
</evidence>
<dbReference type="Gene3D" id="1.20.1110.10">
    <property type="entry name" value="Calcium-transporting ATPase, transmembrane domain"/>
    <property type="match status" value="1"/>
</dbReference>
<dbReference type="SUPFAM" id="SSF81665">
    <property type="entry name" value="Calcium ATPase, transmembrane domain M"/>
    <property type="match status" value="1"/>
</dbReference>
<comment type="subcellular location">
    <subcellularLocation>
        <location evidence="1 17">Membrane</location>
        <topology evidence="1 17">Multi-pass membrane protein</topology>
    </subcellularLocation>
</comment>
<feature type="domain" description="Cation-transporting P-type ATPase N-terminal" evidence="19">
    <location>
        <begin position="168"/>
        <end position="239"/>
    </location>
</feature>
<dbReference type="Gene3D" id="3.40.50.1000">
    <property type="entry name" value="HAD superfamily/HAD-like"/>
    <property type="match status" value="1"/>
</dbReference>
<dbReference type="InterPro" id="IPR008250">
    <property type="entry name" value="ATPase_P-typ_transduc_dom_A_sf"/>
</dbReference>
<accession>A0A8T0K306</accession>
<dbReference type="InterPro" id="IPR023214">
    <property type="entry name" value="HAD_sf"/>
</dbReference>
<dbReference type="Pfam" id="PF00122">
    <property type="entry name" value="E1-E2_ATPase"/>
    <property type="match status" value="1"/>
</dbReference>
<dbReference type="PROSITE" id="PS00154">
    <property type="entry name" value="ATPASE_E1_E2"/>
    <property type="match status" value="1"/>
</dbReference>
<dbReference type="PANTHER" id="PTHR24093">
    <property type="entry name" value="CATION TRANSPORTING ATPASE"/>
    <property type="match status" value="1"/>
</dbReference>
<dbReference type="SFLD" id="SFLDG00002">
    <property type="entry name" value="C1.7:_P-type_atpase_like"/>
    <property type="match status" value="1"/>
</dbReference>
<keyword evidence="13 17" id="KW-1133">Transmembrane helix</keyword>
<dbReference type="InterPro" id="IPR006408">
    <property type="entry name" value="P-type_ATPase_IIB"/>
</dbReference>
<dbReference type="CDD" id="cd02081">
    <property type="entry name" value="P-type_ATPase_Ca_PMCA-like"/>
    <property type="match status" value="1"/>
</dbReference>
<gene>
    <name evidence="20" type="ORF">HKW66_Vig0127320</name>
</gene>
<comment type="catalytic activity">
    <reaction evidence="16 17">
        <text>Ca(2+)(in) + ATP + H2O = Ca(2+)(out) + ADP + phosphate + H(+)</text>
        <dbReference type="Rhea" id="RHEA:18105"/>
        <dbReference type="ChEBI" id="CHEBI:15377"/>
        <dbReference type="ChEBI" id="CHEBI:15378"/>
        <dbReference type="ChEBI" id="CHEBI:29108"/>
        <dbReference type="ChEBI" id="CHEBI:30616"/>
        <dbReference type="ChEBI" id="CHEBI:43474"/>
        <dbReference type="ChEBI" id="CHEBI:456216"/>
        <dbReference type="EC" id="7.2.2.10"/>
    </reaction>
</comment>
<dbReference type="Gene3D" id="2.70.150.10">
    <property type="entry name" value="Calcium-transporting ATPase, cytoplasmic transduction domain A"/>
    <property type="match status" value="1"/>
</dbReference>
<organism evidence="20 21">
    <name type="scientific">Phaseolus angularis</name>
    <name type="common">Azuki bean</name>
    <name type="synonym">Vigna angularis</name>
    <dbReference type="NCBI Taxonomy" id="3914"/>
    <lineage>
        <taxon>Eukaryota</taxon>
        <taxon>Viridiplantae</taxon>
        <taxon>Streptophyta</taxon>
        <taxon>Embryophyta</taxon>
        <taxon>Tracheophyta</taxon>
        <taxon>Spermatophyta</taxon>
        <taxon>Magnoliopsida</taxon>
        <taxon>eudicotyledons</taxon>
        <taxon>Gunneridae</taxon>
        <taxon>Pentapetalae</taxon>
        <taxon>rosids</taxon>
        <taxon>fabids</taxon>
        <taxon>Fabales</taxon>
        <taxon>Fabaceae</taxon>
        <taxon>Papilionoideae</taxon>
        <taxon>50 kb inversion clade</taxon>
        <taxon>NPAAA clade</taxon>
        <taxon>indigoferoid/millettioid clade</taxon>
        <taxon>Phaseoleae</taxon>
        <taxon>Vigna</taxon>
    </lineage>
</organism>
<dbReference type="FunFam" id="1.20.1110.10:FF:000036">
    <property type="entry name" value="Calcium-transporting ATPase"/>
    <property type="match status" value="1"/>
</dbReference>
<comment type="caution">
    <text evidence="20">The sequence shown here is derived from an EMBL/GenBank/DDBJ whole genome shotgun (WGS) entry which is preliminary data.</text>
</comment>
<dbReference type="NCBIfam" id="TIGR01517">
    <property type="entry name" value="ATPase-IIB_Ca"/>
    <property type="match status" value="1"/>
</dbReference>
<dbReference type="InterPro" id="IPR006068">
    <property type="entry name" value="ATPase_P-typ_cation-transptr_C"/>
</dbReference>
<dbReference type="FunFam" id="2.70.150.10:FF:000006">
    <property type="entry name" value="Calcium-transporting ATPase"/>
    <property type="match status" value="1"/>
</dbReference>
<dbReference type="AlphaFoldDB" id="A0A8T0K306"/>
<dbReference type="GO" id="GO:0005388">
    <property type="term" value="F:P-type calcium transporter activity"/>
    <property type="evidence" value="ECO:0007669"/>
    <property type="project" value="UniProtKB-EC"/>
</dbReference>
<dbReference type="InterPro" id="IPR059000">
    <property type="entry name" value="ATPase_P-type_domA"/>
</dbReference>
<keyword evidence="7 17" id="KW-0547">Nucleotide-binding</keyword>
<dbReference type="FunFam" id="3.40.50.1000:FF:000011">
    <property type="entry name" value="Calcium-transporting ATPase"/>
    <property type="match status" value="1"/>
</dbReference>
<feature type="transmembrane region" description="Helical" evidence="17">
    <location>
        <begin position="1056"/>
        <end position="1077"/>
    </location>
</feature>
<name>A0A8T0K306_PHAAN</name>
<evidence type="ECO:0000313" key="20">
    <source>
        <dbReference type="EMBL" id="KAG2391507.1"/>
    </source>
</evidence>
<evidence type="ECO:0000313" key="21">
    <source>
        <dbReference type="Proteomes" id="UP000743370"/>
    </source>
</evidence>
<dbReference type="FunFam" id="1.20.1110.10:FF:000039">
    <property type="entry name" value="Calcium-transporting ATPase"/>
    <property type="match status" value="1"/>
</dbReference>
<dbReference type="InterPro" id="IPR004014">
    <property type="entry name" value="ATPase_P-typ_cation-transptr_N"/>
</dbReference>
<feature type="compositionally biased region" description="Low complexity" evidence="18">
    <location>
        <begin position="33"/>
        <end position="42"/>
    </location>
</feature>
<dbReference type="Pfam" id="PF13246">
    <property type="entry name" value="Cation_ATPase"/>
    <property type="match status" value="1"/>
</dbReference>
<dbReference type="EC" id="7.2.2.10" evidence="17"/>
<reference evidence="20 21" key="1">
    <citation type="submission" date="2020-05" db="EMBL/GenBank/DDBJ databases">
        <title>Vigna angularis (adzuki bean) Var. LongXiaoDou No. 4 denovo assembly.</title>
        <authorList>
            <person name="Xiang H."/>
        </authorList>
    </citation>
    <scope>NUCLEOTIDE SEQUENCE [LARGE SCALE GENOMIC DNA]</scope>
    <source>
        <tissue evidence="20">Leaf</tissue>
    </source>
</reference>
<dbReference type="Pfam" id="PF00689">
    <property type="entry name" value="Cation_ATPase_C"/>
    <property type="match status" value="1"/>
</dbReference>
<dbReference type="InterPro" id="IPR044492">
    <property type="entry name" value="P_typ_ATPase_HD_dom"/>
</dbReference>
<dbReference type="GO" id="GO:0046872">
    <property type="term" value="F:metal ion binding"/>
    <property type="evidence" value="ECO:0007669"/>
    <property type="project" value="UniProtKB-KW"/>
</dbReference>
<dbReference type="NCBIfam" id="TIGR01494">
    <property type="entry name" value="ATPase_P-type"/>
    <property type="match status" value="2"/>
</dbReference>
<keyword evidence="14 17" id="KW-0406">Ion transport</keyword>
<dbReference type="GO" id="GO:0005516">
    <property type="term" value="F:calmodulin binding"/>
    <property type="evidence" value="ECO:0007669"/>
    <property type="project" value="UniProtKB-KW"/>
</dbReference>
<comment type="similarity">
    <text evidence="2 17">Belongs to the cation transport ATPase (P-type) (TC 3.A.3) family. Type IIB subfamily.</text>
</comment>
<evidence type="ECO:0000256" key="6">
    <source>
        <dbReference type="ARBA" id="ARBA00022723"/>
    </source>
</evidence>
<keyword evidence="11" id="KW-0112">Calmodulin-binding</keyword>
<proteinExistence type="inferred from homology"/>
<keyword evidence="5 17" id="KW-0812">Transmembrane</keyword>
<evidence type="ECO:0000256" key="9">
    <source>
        <dbReference type="ARBA" id="ARBA00022840"/>
    </source>
</evidence>
<dbReference type="Proteomes" id="UP000743370">
    <property type="component" value="Unassembled WGS sequence"/>
</dbReference>
<evidence type="ECO:0000256" key="5">
    <source>
        <dbReference type="ARBA" id="ARBA00022692"/>
    </source>
</evidence>
<dbReference type="InterPro" id="IPR023299">
    <property type="entry name" value="ATPase_P-typ_cyto_dom_N"/>
</dbReference>
<dbReference type="EMBL" id="JABFOF010000007">
    <property type="protein sequence ID" value="KAG2391507.1"/>
    <property type="molecule type" value="Genomic_DNA"/>
</dbReference>
<dbReference type="Pfam" id="PF12515">
    <property type="entry name" value="CaATP_NAI"/>
    <property type="match status" value="1"/>
</dbReference>
<dbReference type="FunFam" id="3.40.1110.10:FF:000013">
    <property type="entry name" value="Calcium-transporting ATPase"/>
    <property type="match status" value="1"/>
</dbReference>
<dbReference type="GO" id="GO:0005886">
    <property type="term" value="C:plasma membrane"/>
    <property type="evidence" value="ECO:0007669"/>
    <property type="project" value="UniProtKB-ARBA"/>
</dbReference>
<evidence type="ECO:0000256" key="13">
    <source>
        <dbReference type="ARBA" id="ARBA00022989"/>
    </source>
</evidence>
<keyword evidence="9 17" id="KW-0067">ATP-binding</keyword>
<dbReference type="PANTHER" id="PTHR24093:SF520">
    <property type="entry name" value="CALCIUM-TRANSPORTING ATPASE 9, PLASMA MEMBRANE-TYPE"/>
    <property type="match status" value="1"/>
</dbReference>
<dbReference type="GO" id="GO:0016887">
    <property type="term" value="F:ATP hydrolysis activity"/>
    <property type="evidence" value="ECO:0007669"/>
    <property type="project" value="InterPro"/>
</dbReference>
<keyword evidence="10" id="KW-0460">Magnesium</keyword>
<evidence type="ECO:0000256" key="1">
    <source>
        <dbReference type="ARBA" id="ARBA00004141"/>
    </source>
</evidence>
<dbReference type="OrthoDB" id="3352408at2759"/>
<dbReference type="FunFam" id="1.20.1110.10:FF:000097">
    <property type="entry name" value="Calcium-transporting ATPase 9 plasma membrane-type"/>
    <property type="match status" value="1"/>
</dbReference>
<dbReference type="InterPro" id="IPR024750">
    <property type="entry name" value="Ca_ATPase_N_dom"/>
</dbReference>
<dbReference type="Pfam" id="PF00690">
    <property type="entry name" value="Cation_ATPase_N"/>
    <property type="match status" value="1"/>
</dbReference>
<keyword evidence="4 17" id="KW-0109">Calcium transport</keyword>
<dbReference type="Gene3D" id="3.40.1110.10">
    <property type="entry name" value="Calcium-transporting ATPase, cytoplasmic domain N"/>
    <property type="match status" value="1"/>
</dbReference>
<dbReference type="GO" id="GO:0005524">
    <property type="term" value="F:ATP binding"/>
    <property type="evidence" value="ECO:0007669"/>
    <property type="project" value="UniProtKB-KW"/>
</dbReference>
<dbReference type="PRINTS" id="PR00121">
    <property type="entry name" value="NAKATPASE"/>
</dbReference>
<dbReference type="SFLD" id="SFLDS00003">
    <property type="entry name" value="Haloacid_Dehalogenase"/>
    <property type="match status" value="1"/>
</dbReference>
<feature type="transmembrane region" description="Helical" evidence="17">
    <location>
        <begin position="401"/>
        <end position="425"/>
    </location>
</feature>
<dbReference type="SMART" id="SM00831">
    <property type="entry name" value="Cation_ATPase_N"/>
    <property type="match status" value="1"/>
</dbReference>
<feature type="transmembrane region" description="Helical" evidence="17">
    <location>
        <begin position="1024"/>
        <end position="1044"/>
    </location>
</feature>
<dbReference type="SUPFAM" id="SSF81660">
    <property type="entry name" value="Metal cation-transporting ATPase, ATP-binding domain N"/>
    <property type="match status" value="1"/>
</dbReference>
<evidence type="ECO:0000256" key="16">
    <source>
        <dbReference type="ARBA" id="ARBA00048694"/>
    </source>
</evidence>
<evidence type="ECO:0000259" key="19">
    <source>
        <dbReference type="SMART" id="SM00831"/>
    </source>
</evidence>
<protein>
    <recommendedName>
        <fullName evidence="17">Calcium-transporting ATPase</fullName>
        <ecNumber evidence="17">7.2.2.10</ecNumber>
    </recommendedName>
</protein>
<evidence type="ECO:0000256" key="15">
    <source>
        <dbReference type="ARBA" id="ARBA00023136"/>
    </source>
</evidence>
<evidence type="ECO:0000256" key="11">
    <source>
        <dbReference type="ARBA" id="ARBA00022860"/>
    </source>
</evidence>
<keyword evidence="15 17" id="KW-0472">Membrane</keyword>
<dbReference type="InterPro" id="IPR036412">
    <property type="entry name" value="HAD-like_sf"/>
</dbReference>
<dbReference type="InterPro" id="IPR018303">
    <property type="entry name" value="ATPase_P-typ_P_site"/>
</dbReference>
<evidence type="ECO:0000256" key="10">
    <source>
        <dbReference type="ARBA" id="ARBA00022842"/>
    </source>
</evidence>
<evidence type="ECO:0000256" key="3">
    <source>
        <dbReference type="ARBA" id="ARBA00022448"/>
    </source>
</evidence>
<dbReference type="SUPFAM" id="SSF81653">
    <property type="entry name" value="Calcium ATPase, transduction domain A"/>
    <property type="match status" value="1"/>
</dbReference>
<evidence type="ECO:0000256" key="17">
    <source>
        <dbReference type="RuleBase" id="RU361146"/>
    </source>
</evidence>
<feature type="transmembrane region" description="Helical" evidence="17">
    <location>
        <begin position="455"/>
        <end position="481"/>
    </location>
</feature>
<evidence type="ECO:0000256" key="4">
    <source>
        <dbReference type="ARBA" id="ARBA00022568"/>
    </source>
</evidence>
<feature type="region of interest" description="Disordered" evidence="18">
    <location>
        <begin position="1"/>
        <end position="69"/>
    </location>
</feature>
<evidence type="ECO:0000256" key="12">
    <source>
        <dbReference type="ARBA" id="ARBA00022967"/>
    </source>
</evidence>
<dbReference type="InterPro" id="IPR001757">
    <property type="entry name" value="P_typ_ATPase"/>
</dbReference>
<comment type="caution">
    <text evidence="17">Lacks conserved residue(s) required for the propagation of feature annotation.</text>
</comment>
<sequence>MTMNGHGHHTVNIGNSNNNPNDDDDETNVFHPSSSSADGDNNSNHREDDDEELVDPDDPFDITHTKNASHDTLRRWRQAALVLNASRRFRYTLDLKKEEEKEQKKHLIRAHAQVIRAALLFRLAGERELVISTAVSPPTPAGDYDIGLEQLVSMSKDQNTSAFQQYGGIGGLSNLIKSNPDKGISGDDADLLKRKNAFGTNTYPRKKGRSFWRFLWEAWQDLTLIILIIAAAVSLVLGIKTEGLAEGWYDGGSIAFAVLLVIVVTAVSDYRQSLQFQNLNSEKQNIQLEVIRGGRTIKMSIFDIVVGDVVPLKIGDQVPADGVLITGHSLSIDESSMTGESKIVHKDHKSPFLMSGCKVADGVGVMLVTGVGINTEWGLLMASISEDNGEETPLQVRLNGVATFIGVVGLSVAVLVLAVLLGRYFSGHTKDVDGQVEFVAGKTSASNVVDAVIKIFTIAVTIVVVAVPEGLPLAVTLTLAYSMRKMMADKALVRRLSACETMGSATTICSDKTGTLTLNQMTVVEAYVGSTKVNPPDDSSKLNPKALSLINEGIAQNTTGNVFVPKDGGETEVSGSPTEKAILSWALKLGMNFDVTRSNSKVLHVFPFNSEKKRGGVALKLGGSEVHIHWKGAAEIVLGACTQYLDSDGQMQSIEEKKAFFRQSIDDMAARSLRCVAIAYRSYELDKVPSSEQDLDQWSLPEHELVLLAIVGIKDPCRPGVKDAVKLCSDAGVKVRMVTGDNLQTAKAIALECGILASSEEAVEPTIIEGKKFRELSEKEREDCAKKITVMGRSSPNDKLLLVQALRKGGEVVAVTGDGTNDAPALHEADIGLSMGIQGTEVAKESSDIIILDDNFASVVKVVRWGRSVYANIQKFIQFQLTVNVAALVINVVAAITSGDVPLNAVQLLWVNLIMDTLGALALATEPPTDSLMRRSPVGRREPLITNIMWRNLIVQAVYQITVLLVLNFHGESILPKQDTRADSFQVKNTLIFNAFVLCQLFNEFNARKPEEMNVFRGVTKNKLFMGIVGATFILQIIIIEFLGKFTSTVRLDWKLWLASLVIGFVSWPLAIAGKFIPVPKTPLARYFKKPLRRLRRSRSRAA</sequence>
<keyword evidence="6" id="KW-0479">Metal-binding</keyword>
<dbReference type="Gene3D" id="1.20.5.170">
    <property type="match status" value="1"/>
</dbReference>
<dbReference type="SUPFAM" id="SSF56784">
    <property type="entry name" value="HAD-like"/>
    <property type="match status" value="1"/>
</dbReference>
<keyword evidence="8 17" id="KW-0106">Calcium</keyword>
<dbReference type="SFLD" id="SFLDF00027">
    <property type="entry name" value="p-type_atpase"/>
    <property type="match status" value="1"/>
</dbReference>
<keyword evidence="12" id="KW-1278">Translocase</keyword>
<evidence type="ECO:0000256" key="18">
    <source>
        <dbReference type="SAM" id="MobiDB-lite"/>
    </source>
</evidence>
<feature type="compositionally biased region" description="Acidic residues" evidence="18">
    <location>
        <begin position="48"/>
        <end position="60"/>
    </location>
</feature>